<keyword evidence="1" id="KW-0732">Signal</keyword>
<evidence type="ECO:0000256" key="1">
    <source>
        <dbReference type="SAM" id="SignalP"/>
    </source>
</evidence>
<dbReference type="OrthoDB" id="5794141at2759"/>
<feature type="signal peptide" evidence="1">
    <location>
        <begin position="1"/>
        <end position="16"/>
    </location>
</feature>
<sequence length="259" mass="29689">MFMLLILQAVATNTAGLWRESIVECGSYISNEGDYSYSGEEDCMITVQVPSHKIAETKLCKDECHEAATNGNYTINIGNGINNQLSIRMYDVFFKSCDDIAKNIHEYNGKTIVLRNEKGQENSSKGVTCKMQLPANVRVHLLTYNTKRRKKCCPDVVLGSGNELNKIVKSTMSVSACEIDRDKQWLHSSCHSTWLYLRNPAIGDELIFRIEEIELETWPVCITMPPIPLHRYTCKKRERFKKARRTSTYSFEPRLLFSR</sequence>
<evidence type="ECO:0008006" key="4">
    <source>
        <dbReference type="Google" id="ProtNLM"/>
    </source>
</evidence>
<proteinExistence type="predicted"/>
<dbReference type="EMBL" id="CADEPM010000002">
    <property type="protein sequence ID" value="CAB3399851.1"/>
    <property type="molecule type" value="Genomic_DNA"/>
</dbReference>
<dbReference type="Proteomes" id="UP000494206">
    <property type="component" value="Unassembled WGS sequence"/>
</dbReference>
<name>A0A8S1EIT2_9PELO</name>
<organism evidence="2 3">
    <name type="scientific">Caenorhabditis bovis</name>
    <dbReference type="NCBI Taxonomy" id="2654633"/>
    <lineage>
        <taxon>Eukaryota</taxon>
        <taxon>Metazoa</taxon>
        <taxon>Ecdysozoa</taxon>
        <taxon>Nematoda</taxon>
        <taxon>Chromadorea</taxon>
        <taxon>Rhabditida</taxon>
        <taxon>Rhabditina</taxon>
        <taxon>Rhabditomorpha</taxon>
        <taxon>Rhabditoidea</taxon>
        <taxon>Rhabditidae</taxon>
        <taxon>Peloderinae</taxon>
        <taxon>Caenorhabditis</taxon>
    </lineage>
</organism>
<comment type="caution">
    <text evidence="2">The sequence shown here is derived from an EMBL/GenBank/DDBJ whole genome shotgun (WGS) entry which is preliminary data.</text>
</comment>
<dbReference type="AlphaFoldDB" id="A0A8S1EIT2"/>
<gene>
    <name evidence="2" type="ORF">CBOVIS_LOCUS2908</name>
</gene>
<feature type="chain" id="PRO_5035722975" description="CUB domain-containing protein" evidence="1">
    <location>
        <begin position="17"/>
        <end position="259"/>
    </location>
</feature>
<reference evidence="2 3" key="1">
    <citation type="submission" date="2020-04" db="EMBL/GenBank/DDBJ databases">
        <authorList>
            <person name="Laetsch R D."/>
            <person name="Stevens L."/>
            <person name="Kumar S."/>
            <person name="Blaxter L. M."/>
        </authorList>
    </citation>
    <scope>NUCLEOTIDE SEQUENCE [LARGE SCALE GENOMIC DNA]</scope>
</reference>
<evidence type="ECO:0000313" key="3">
    <source>
        <dbReference type="Proteomes" id="UP000494206"/>
    </source>
</evidence>
<evidence type="ECO:0000313" key="2">
    <source>
        <dbReference type="EMBL" id="CAB3399851.1"/>
    </source>
</evidence>
<accession>A0A8S1EIT2</accession>
<keyword evidence="3" id="KW-1185">Reference proteome</keyword>
<protein>
    <recommendedName>
        <fullName evidence="4">CUB domain-containing protein</fullName>
    </recommendedName>
</protein>